<evidence type="ECO:0000313" key="11">
    <source>
        <dbReference type="EMBL" id="WFD48941.1"/>
    </source>
</evidence>
<protein>
    <recommendedName>
        <fullName evidence="4 9">Pre-mRNA-splicing factor SYF2</fullName>
    </recommendedName>
</protein>
<keyword evidence="6 9" id="KW-0747">Spliceosome</keyword>
<evidence type="ECO:0000256" key="6">
    <source>
        <dbReference type="ARBA" id="ARBA00022728"/>
    </source>
</evidence>
<keyword evidence="8 9" id="KW-0539">Nucleus</keyword>
<evidence type="ECO:0000256" key="4">
    <source>
        <dbReference type="ARBA" id="ARBA00014745"/>
    </source>
</evidence>
<sequence>MGDDARLAERRARLQRLQAKMNESASANRQEVAEEQASRREHAQKRSVGQARKLAKAERILDERDLREAGKDVERHRAMHYTIEENEAWEAKLEDKERTRDKGAIDFQDLAERSYRRQIAHLKPDVAAYEKQKESDTEPRPSASAQHALIPASEAQVPKAVAEYGAHRPDDDAVDRLVSHLNHEQDQIRRRSRRRDDGPDAEITYINEKNKHFNKKIKRYYDEHTKEIRENLERGTAL</sequence>
<organism evidence="11 12">
    <name type="scientific">Malassezia furfur</name>
    <name type="common">Pityriasis versicolor infection agent</name>
    <name type="synonym">Pityrosporum furfur</name>
    <dbReference type="NCBI Taxonomy" id="55194"/>
    <lineage>
        <taxon>Eukaryota</taxon>
        <taxon>Fungi</taxon>
        <taxon>Dikarya</taxon>
        <taxon>Basidiomycota</taxon>
        <taxon>Ustilaginomycotina</taxon>
        <taxon>Malasseziomycetes</taxon>
        <taxon>Malasseziales</taxon>
        <taxon>Malasseziaceae</taxon>
        <taxon>Malassezia</taxon>
    </lineage>
</organism>
<evidence type="ECO:0000256" key="9">
    <source>
        <dbReference type="RuleBase" id="RU367148"/>
    </source>
</evidence>
<accession>A0ABY8ETK9</accession>
<evidence type="ECO:0000313" key="12">
    <source>
        <dbReference type="Proteomes" id="UP000818624"/>
    </source>
</evidence>
<comment type="subcellular location">
    <subcellularLocation>
        <location evidence="2 9">Nucleus</location>
    </subcellularLocation>
</comment>
<feature type="compositionally biased region" description="Basic and acidic residues" evidence="10">
    <location>
        <begin position="181"/>
        <end position="198"/>
    </location>
</feature>
<feature type="region of interest" description="Disordered" evidence="10">
    <location>
        <begin position="18"/>
        <end position="57"/>
    </location>
</feature>
<keyword evidence="5 9" id="KW-0507">mRNA processing</keyword>
<dbReference type="InterPro" id="IPR013260">
    <property type="entry name" value="mRNA_splic_SYF2"/>
</dbReference>
<evidence type="ECO:0000256" key="7">
    <source>
        <dbReference type="ARBA" id="ARBA00023187"/>
    </source>
</evidence>
<feature type="compositionally biased region" description="Basic and acidic residues" evidence="10">
    <location>
        <begin position="126"/>
        <end position="139"/>
    </location>
</feature>
<keyword evidence="12" id="KW-1185">Reference proteome</keyword>
<feature type="region of interest" description="Disordered" evidence="10">
    <location>
        <begin position="181"/>
        <end position="202"/>
    </location>
</feature>
<feature type="region of interest" description="Disordered" evidence="10">
    <location>
        <begin position="126"/>
        <end position="158"/>
    </location>
</feature>
<dbReference type="PANTHER" id="PTHR13264">
    <property type="entry name" value="GCIP-INTERACTING PROTEIN P29"/>
    <property type="match status" value="1"/>
</dbReference>
<dbReference type="Proteomes" id="UP000818624">
    <property type="component" value="Chromosome 3"/>
</dbReference>
<gene>
    <name evidence="11" type="primary">syf2</name>
    <name evidence="11" type="ORF">GLX27_003614</name>
</gene>
<proteinExistence type="inferred from homology"/>
<evidence type="ECO:0000256" key="5">
    <source>
        <dbReference type="ARBA" id="ARBA00022664"/>
    </source>
</evidence>
<evidence type="ECO:0000256" key="10">
    <source>
        <dbReference type="SAM" id="MobiDB-lite"/>
    </source>
</evidence>
<evidence type="ECO:0000256" key="8">
    <source>
        <dbReference type="ARBA" id="ARBA00023242"/>
    </source>
</evidence>
<name>A0ABY8ETK9_MALFU</name>
<dbReference type="EMBL" id="CP046236">
    <property type="protein sequence ID" value="WFD48941.1"/>
    <property type="molecule type" value="Genomic_DNA"/>
</dbReference>
<comment type="function">
    <text evidence="1 9">Involved in pre-mRNA splicing.</text>
</comment>
<reference evidence="11 12" key="1">
    <citation type="journal article" date="2020" name="Elife">
        <title>Loss of centromere function drives karyotype evolution in closely related Malassezia species.</title>
        <authorList>
            <person name="Sankaranarayanan S.R."/>
            <person name="Ianiri G."/>
            <person name="Coelho M.A."/>
            <person name="Reza M.H."/>
            <person name="Thimmappa B.C."/>
            <person name="Ganguly P."/>
            <person name="Vadnala R.N."/>
            <person name="Sun S."/>
            <person name="Siddharthan R."/>
            <person name="Tellgren-Roth C."/>
            <person name="Dawson T.L."/>
            <person name="Heitman J."/>
            <person name="Sanyal K."/>
        </authorList>
    </citation>
    <scope>NUCLEOTIDE SEQUENCE [LARGE SCALE GENOMIC DNA]</scope>
    <source>
        <strain evidence="11">CBS14141</strain>
    </source>
</reference>
<comment type="subunit">
    <text evidence="9">May be part of a spliceosome complex.</text>
</comment>
<comment type="similarity">
    <text evidence="3 9">Belongs to the SYF2 family.</text>
</comment>
<keyword evidence="7 9" id="KW-0508">mRNA splicing</keyword>
<dbReference type="Pfam" id="PF08231">
    <property type="entry name" value="SYF2"/>
    <property type="match status" value="1"/>
</dbReference>
<evidence type="ECO:0000256" key="2">
    <source>
        <dbReference type="ARBA" id="ARBA00004123"/>
    </source>
</evidence>
<dbReference type="PANTHER" id="PTHR13264:SF5">
    <property type="entry name" value="PRE-MRNA-SPLICING FACTOR SYF2"/>
    <property type="match status" value="1"/>
</dbReference>
<evidence type="ECO:0000256" key="1">
    <source>
        <dbReference type="ARBA" id="ARBA00003777"/>
    </source>
</evidence>
<evidence type="ECO:0000256" key="3">
    <source>
        <dbReference type="ARBA" id="ARBA00010028"/>
    </source>
</evidence>